<dbReference type="GO" id="GO:0003677">
    <property type="term" value="F:DNA binding"/>
    <property type="evidence" value="ECO:0007669"/>
    <property type="project" value="UniProtKB-UniRule"/>
</dbReference>
<dbReference type="InterPro" id="IPR036271">
    <property type="entry name" value="Tet_transcr_reg_TetR-rel_C_sf"/>
</dbReference>
<dbReference type="Proteomes" id="UP000515498">
    <property type="component" value="Chromosome"/>
</dbReference>
<evidence type="ECO:0000256" key="1">
    <source>
        <dbReference type="ARBA" id="ARBA00023015"/>
    </source>
</evidence>
<organism evidence="6 7">
    <name type="scientific">Mycolicibacterium fluoranthenivorans</name>
    <dbReference type="NCBI Taxonomy" id="258505"/>
    <lineage>
        <taxon>Bacteria</taxon>
        <taxon>Bacillati</taxon>
        <taxon>Actinomycetota</taxon>
        <taxon>Actinomycetes</taxon>
        <taxon>Mycobacteriales</taxon>
        <taxon>Mycobacteriaceae</taxon>
        <taxon>Mycolicibacterium</taxon>
    </lineage>
</organism>
<protein>
    <submittedName>
        <fullName evidence="6">TetR/AcrR family transcriptional regulator</fullName>
    </submittedName>
</protein>
<dbReference type="KEGG" id="mflu:HZU40_07810"/>
<keyword evidence="1" id="KW-0805">Transcription regulation</keyword>
<keyword evidence="2 4" id="KW-0238">DNA-binding</keyword>
<feature type="domain" description="HTH tetR-type" evidence="5">
    <location>
        <begin position="13"/>
        <end position="73"/>
    </location>
</feature>
<dbReference type="PANTHER" id="PTHR47506:SF3">
    <property type="entry name" value="HTH-TYPE TRANSCRIPTIONAL REGULATOR LMRA"/>
    <property type="match status" value="1"/>
</dbReference>
<dbReference type="Gene3D" id="1.10.357.10">
    <property type="entry name" value="Tetracycline Repressor, domain 2"/>
    <property type="match status" value="1"/>
</dbReference>
<proteinExistence type="predicted"/>
<evidence type="ECO:0000313" key="7">
    <source>
        <dbReference type="Proteomes" id="UP000515498"/>
    </source>
</evidence>
<keyword evidence="3" id="KW-0804">Transcription</keyword>
<evidence type="ECO:0000313" key="6">
    <source>
        <dbReference type="EMBL" id="QNJ94170.1"/>
    </source>
</evidence>
<dbReference type="SUPFAM" id="SSF46689">
    <property type="entry name" value="Homeodomain-like"/>
    <property type="match status" value="1"/>
</dbReference>
<dbReference type="InterPro" id="IPR054156">
    <property type="entry name" value="YxaF_TetR_C"/>
</dbReference>
<gene>
    <name evidence="6" type="ORF">HZU40_07810</name>
</gene>
<reference evidence="6 7" key="1">
    <citation type="submission" date="2020-07" db="EMBL/GenBank/DDBJ databases">
        <title>Draft genome sequence of four isobutane-metabolizing strains capable of cometabolically degrading diverse ether contaminants.</title>
        <authorList>
            <person name="Chen W."/>
            <person name="Faulkner N."/>
            <person name="Smith C."/>
            <person name="Hyman M."/>
        </authorList>
    </citation>
    <scope>NUCLEOTIDE SEQUENCE [LARGE SCALE GENOMIC DNA]</scope>
    <source>
        <strain evidence="6 7">2A</strain>
    </source>
</reference>
<dbReference type="InterPro" id="IPR009057">
    <property type="entry name" value="Homeodomain-like_sf"/>
</dbReference>
<dbReference type="SUPFAM" id="SSF48498">
    <property type="entry name" value="Tetracyclin repressor-like, C-terminal domain"/>
    <property type="match status" value="1"/>
</dbReference>
<dbReference type="Pfam" id="PF21993">
    <property type="entry name" value="TetR_C_13_2"/>
    <property type="match status" value="1"/>
</dbReference>
<dbReference type="PRINTS" id="PR00455">
    <property type="entry name" value="HTHTETR"/>
</dbReference>
<sequence length="199" mass="22047">MTGRSANFTPKGQRTRQRIVEAASRIIGVRGIARMTLEDVRAEARVSSSQIYHYFANRESLLLAVVDVDGEEAGNDPMIGDFTSIDAMRAWCCELVDRYRRTLHYNVCPILAPGSAVLDDQVYVYAVERLGQFERDVRDGYRAMLQSGELDLNVDADNLATVTVATLLGGVILSQFQQDAAPLERAVDAVLERLDCCPC</sequence>
<evidence type="ECO:0000259" key="5">
    <source>
        <dbReference type="PROSITE" id="PS50977"/>
    </source>
</evidence>
<name>A0A7G8PIK4_9MYCO</name>
<dbReference type="InterPro" id="IPR001647">
    <property type="entry name" value="HTH_TetR"/>
</dbReference>
<feature type="DNA-binding region" description="H-T-H motif" evidence="4">
    <location>
        <begin position="36"/>
        <end position="55"/>
    </location>
</feature>
<dbReference type="EMBL" id="CP059894">
    <property type="protein sequence ID" value="QNJ94170.1"/>
    <property type="molecule type" value="Genomic_DNA"/>
</dbReference>
<dbReference type="PANTHER" id="PTHR47506">
    <property type="entry name" value="TRANSCRIPTIONAL REGULATORY PROTEIN"/>
    <property type="match status" value="1"/>
</dbReference>
<dbReference type="AlphaFoldDB" id="A0A7G8PIK4"/>
<dbReference type="RefSeq" id="WP_187098089.1">
    <property type="nucleotide sequence ID" value="NZ_CP059894.1"/>
</dbReference>
<dbReference type="PROSITE" id="PS50977">
    <property type="entry name" value="HTH_TETR_2"/>
    <property type="match status" value="1"/>
</dbReference>
<accession>A0A7G8PIK4</accession>
<evidence type="ECO:0000256" key="2">
    <source>
        <dbReference type="ARBA" id="ARBA00023125"/>
    </source>
</evidence>
<dbReference type="Pfam" id="PF00440">
    <property type="entry name" value="TetR_N"/>
    <property type="match status" value="1"/>
</dbReference>
<evidence type="ECO:0000256" key="3">
    <source>
        <dbReference type="ARBA" id="ARBA00023163"/>
    </source>
</evidence>
<evidence type="ECO:0000256" key="4">
    <source>
        <dbReference type="PROSITE-ProRule" id="PRU00335"/>
    </source>
</evidence>